<organism evidence="1 2">
    <name type="scientific">Candidatus Yanofskybacteria bacterium CG10_big_fil_rev_8_21_14_0_10_36_16</name>
    <dbReference type="NCBI Taxonomy" id="1975096"/>
    <lineage>
        <taxon>Bacteria</taxon>
        <taxon>Candidatus Yanofskyibacteriota</taxon>
    </lineage>
</organism>
<comment type="caution">
    <text evidence="1">The sequence shown here is derived from an EMBL/GenBank/DDBJ whole genome shotgun (WGS) entry which is preliminary data.</text>
</comment>
<accession>A0A2J0QAD4</accession>
<dbReference type="Proteomes" id="UP000228496">
    <property type="component" value="Unassembled WGS sequence"/>
</dbReference>
<proteinExistence type="predicted"/>
<dbReference type="InterPro" id="IPR050793">
    <property type="entry name" value="CMP-NeuNAc_synthase"/>
</dbReference>
<dbReference type="SUPFAM" id="SSF53448">
    <property type="entry name" value="Nucleotide-diphospho-sugar transferases"/>
    <property type="match status" value="1"/>
</dbReference>
<dbReference type="InterPro" id="IPR029044">
    <property type="entry name" value="Nucleotide-diphossugar_trans"/>
</dbReference>
<gene>
    <name evidence="1" type="ORF">COV29_02170</name>
</gene>
<reference evidence="1 2" key="1">
    <citation type="submission" date="2017-09" db="EMBL/GenBank/DDBJ databases">
        <title>Depth-based differentiation of microbial function through sediment-hosted aquifers and enrichment of novel symbionts in the deep terrestrial subsurface.</title>
        <authorList>
            <person name="Probst A.J."/>
            <person name="Ladd B."/>
            <person name="Jarett J.K."/>
            <person name="Geller-Mcgrath D.E."/>
            <person name="Sieber C.M."/>
            <person name="Emerson J.B."/>
            <person name="Anantharaman K."/>
            <person name="Thomas B.C."/>
            <person name="Malmstrom R."/>
            <person name="Stieglmeier M."/>
            <person name="Klingl A."/>
            <person name="Woyke T."/>
            <person name="Ryan C.M."/>
            <person name="Banfield J.F."/>
        </authorList>
    </citation>
    <scope>NUCLEOTIDE SEQUENCE [LARGE SCALE GENOMIC DNA]</scope>
    <source>
        <strain evidence="1">CG10_big_fil_rev_8_21_14_0_10_36_16</strain>
    </source>
</reference>
<dbReference type="InterPro" id="IPR003329">
    <property type="entry name" value="Cytidylyl_trans"/>
</dbReference>
<name>A0A2J0QAD4_9BACT</name>
<dbReference type="PANTHER" id="PTHR21485:SF6">
    <property type="entry name" value="N-ACYLNEURAMINATE CYTIDYLYLTRANSFERASE-RELATED"/>
    <property type="match status" value="1"/>
</dbReference>
<dbReference type="EMBL" id="PCXQ01000004">
    <property type="protein sequence ID" value="PJE51058.1"/>
    <property type="molecule type" value="Genomic_DNA"/>
</dbReference>
<sequence length="237" mass="27155">MSKKYKILAFIGARGGSKGLPGKNIAMAGGMPLIAYSIRPALESSYIDKVVVSSDDDKILNISKKYGAQVIKRPEHLARDNSRFEHAIMHALDYLKENENYNPDLIILLQPTSPLRRRIDIDKSIASFLKSNAKSLISVRKMSSNYLKIFLVNERGFLKGAVDDKFPFANRHELPDVFWPDGSIYIISTKEFIKRKSMFTQETIPYIMPAHASMDINYKEELLEFRKILKQRKKKAR</sequence>
<protein>
    <submittedName>
        <fullName evidence="1">Acylneuraminate cytidylyltransferase</fullName>
    </submittedName>
</protein>
<dbReference type="GO" id="GO:0008781">
    <property type="term" value="F:N-acylneuraminate cytidylyltransferase activity"/>
    <property type="evidence" value="ECO:0007669"/>
    <property type="project" value="TreeGrafter"/>
</dbReference>
<dbReference type="Pfam" id="PF02348">
    <property type="entry name" value="CTP_transf_3"/>
    <property type="match status" value="1"/>
</dbReference>
<dbReference type="PANTHER" id="PTHR21485">
    <property type="entry name" value="HAD SUPERFAMILY MEMBERS CMAS AND KDSC"/>
    <property type="match status" value="1"/>
</dbReference>
<keyword evidence="1" id="KW-0808">Transferase</keyword>
<dbReference type="CDD" id="cd02513">
    <property type="entry name" value="CMP-NeuAc_Synthase"/>
    <property type="match status" value="1"/>
</dbReference>
<keyword evidence="1" id="KW-0548">Nucleotidyltransferase</keyword>
<evidence type="ECO:0000313" key="2">
    <source>
        <dbReference type="Proteomes" id="UP000228496"/>
    </source>
</evidence>
<dbReference type="Gene3D" id="3.90.550.10">
    <property type="entry name" value="Spore Coat Polysaccharide Biosynthesis Protein SpsA, Chain A"/>
    <property type="match status" value="1"/>
</dbReference>
<dbReference type="AlphaFoldDB" id="A0A2J0QAD4"/>
<evidence type="ECO:0000313" key="1">
    <source>
        <dbReference type="EMBL" id="PJE51058.1"/>
    </source>
</evidence>